<feature type="non-terminal residue" evidence="10">
    <location>
        <position position="1"/>
    </location>
</feature>
<feature type="transmembrane region" description="Helical" evidence="7">
    <location>
        <begin position="355"/>
        <end position="374"/>
    </location>
</feature>
<dbReference type="GO" id="GO:0140359">
    <property type="term" value="F:ABC-type transporter activity"/>
    <property type="evidence" value="ECO:0007669"/>
    <property type="project" value="InterPro"/>
</dbReference>
<feature type="domain" description="ABC transporter" evidence="9">
    <location>
        <begin position="517"/>
        <end position="780"/>
    </location>
</feature>
<dbReference type="GO" id="GO:0005319">
    <property type="term" value="F:lipid transporter activity"/>
    <property type="evidence" value="ECO:0007669"/>
    <property type="project" value="TreeGrafter"/>
</dbReference>
<gene>
    <name evidence="10" type="ORF">KI387_005183</name>
</gene>
<keyword evidence="3 7" id="KW-0812">Transmembrane</keyword>
<sequence length="834" mass="94431">IYIITLLVLVKLIQPETNIPATPWQPKVDALCRPIVSGHQSVCQNLNRRMPNETILAYVPQGNGLVDEFIRQVVHQFGEEYEMPAIVMKSFGTEEDLVNYYEVNPQRIYAGIILEGMQGTLKFPEDVKYRIRINGSYVPSARDGKGTKDECRQWAHKCSGNDYLASGFLALQSVAFQAAKKMSLLKSACSQRNYSKSTFAQQQPLPLYHLSFASKTFQLFTAMYMVWALVPQLQTVLYHIVKEKEDLIKDCMLVMGLHESVYWIGWLVTYAAMSVFTSLILVLSAKITRLFAVSDTKVVFLLVYFYSLSLITMAFALSTIFTKVRRALSVSGALMILGSFIIIPVELFQWTPAACAFLSVFSPIGLAVAMNVIVRAEGTGKGLNLHDLWSTSVETDPGDGGSHLSVGTIICILAIDSILYILIAWYLDNTWPHPQRGSKRSWNFIVSKKFWFKHKERNYRSVYDQDTHVLWQHPNEPRLEMNASNEFSQEVGYNGGEKDEHPNIEGVDPDMTSKVSVELQNLRKVYSTSMKWWEFWSFDNVIGQRTKKVQNEVEAVKGLSLKFYEGERFAIAGHTGSGKSDIIYMLSRLSSCTSGEAYIYGFPLTTGGTELKSMVSVCPKENICSDLLTAREQLEYFGTIKGIPWHLRIREGRERKSLKVQIDELLRELNLIEEADKQARELTPPAKRKLSLALTLIGDPRVVLMDQPTAGLDLESKNQFWNLIHKLQKEFLLVFTTDSMEEADVMADRKAILSHGVLKCCGSSLFLRKRFGLSYLLHIIRGQNYKSEQMLRLIQSHIDDVVPVQTPRGQAHSTFRFPLGLSSQMASLLMDITV</sequence>
<evidence type="ECO:0000256" key="2">
    <source>
        <dbReference type="ARBA" id="ARBA00008526"/>
    </source>
</evidence>
<feature type="transmembrane region" description="Helical" evidence="7">
    <location>
        <begin position="404"/>
        <end position="427"/>
    </location>
</feature>
<dbReference type="SUPFAM" id="SSF52540">
    <property type="entry name" value="P-loop containing nucleoside triphosphate hydrolases"/>
    <property type="match status" value="1"/>
</dbReference>
<keyword evidence="11" id="KW-1185">Reference proteome</keyword>
<keyword evidence="4 7" id="KW-1133">Transmembrane helix</keyword>
<dbReference type="InterPro" id="IPR003439">
    <property type="entry name" value="ABC_transporter-like_ATP-bd"/>
</dbReference>
<dbReference type="GO" id="GO:0016887">
    <property type="term" value="F:ATP hydrolysis activity"/>
    <property type="evidence" value="ECO:0007669"/>
    <property type="project" value="InterPro"/>
</dbReference>
<feature type="transmembrane region" description="Helical" evidence="7">
    <location>
        <begin position="298"/>
        <end position="321"/>
    </location>
</feature>
<evidence type="ECO:0000256" key="8">
    <source>
        <dbReference type="SAM" id="SignalP"/>
    </source>
</evidence>
<protein>
    <recommendedName>
        <fullName evidence="9">ABC transporter domain-containing protein</fullName>
    </recommendedName>
</protein>
<dbReference type="CDD" id="cd03263">
    <property type="entry name" value="ABC_subfamily_A"/>
    <property type="match status" value="1"/>
</dbReference>
<keyword evidence="8" id="KW-0732">Signal</keyword>
<dbReference type="PANTHER" id="PTHR19229">
    <property type="entry name" value="ATP-BINDING CASSETTE TRANSPORTER SUBFAMILY A ABCA"/>
    <property type="match status" value="1"/>
</dbReference>
<accession>A0AA38GQV6</accession>
<feature type="signal peptide" evidence="8">
    <location>
        <begin position="1"/>
        <end position="15"/>
    </location>
</feature>
<evidence type="ECO:0000313" key="10">
    <source>
        <dbReference type="EMBL" id="KAH9325005.1"/>
    </source>
</evidence>
<dbReference type="EMBL" id="JAHRHJ020000002">
    <property type="protein sequence ID" value="KAH9325005.1"/>
    <property type="molecule type" value="Genomic_DNA"/>
</dbReference>
<dbReference type="Pfam" id="PF00005">
    <property type="entry name" value="ABC_tran"/>
    <property type="match status" value="1"/>
</dbReference>
<evidence type="ECO:0000256" key="4">
    <source>
        <dbReference type="ARBA" id="ARBA00022989"/>
    </source>
</evidence>
<dbReference type="InterPro" id="IPR027417">
    <property type="entry name" value="P-loop_NTPase"/>
</dbReference>
<dbReference type="Proteomes" id="UP000824469">
    <property type="component" value="Unassembled WGS sequence"/>
</dbReference>
<dbReference type="Gene3D" id="3.40.50.300">
    <property type="entry name" value="P-loop containing nucleotide triphosphate hydrolases"/>
    <property type="match status" value="1"/>
</dbReference>
<keyword evidence="6" id="KW-0175">Coiled coil</keyword>
<organism evidence="10 11">
    <name type="scientific">Taxus chinensis</name>
    <name type="common">Chinese yew</name>
    <name type="synonym">Taxus wallichiana var. chinensis</name>
    <dbReference type="NCBI Taxonomy" id="29808"/>
    <lineage>
        <taxon>Eukaryota</taxon>
        <taxon>Viridiplantae</taxon>
        <taxon>Streptophyta</taxon>
        <taxon>Embryophyta</taxon>
        <taxon>Tracheophyta</taxon>
        <taxon>Spermatophyta</taxon>
        <taxon>Pinopsida</taxon>
        <taxon>Pinidae</taxon>
        <taxon>Conifers II</taxon>
        <taxon>Cupressales</taxon>
        <taxon>Taxaceae</taxon>
        <taxon>Taxus</taxon>
    </lineage>
</organism>
<dbReference type="InterPro" id="IPR013525">
    <property type="entry name" value="ABC2_TM"/>
</dbReference>
<reference evidence="10 11" key="1">
    <citation type="journal article" date="2021" name="Nat. Plants">
        <title>The Taxus genome provides insights into paclitaxel biosynthesis.</title>
        <authorList>
            <person name="Xiong X."/>
            <person name="Gou J."/>
            <person name="Liao Q."/>
            <person name="Li Y."/>
            <person name="Zhou Q."/>
            <person name="Bi G."/>
            <person name="Li C."/>
            <person name="Du R."/>
            <person name="Wang X."/>
            <person name="Sun T."/>
            <person name="Guo L."/>
            <person name="Liang H."/>
            <person name="Lu P."/>
            <person name="Wu Y."/>
            <person name="Zhang Z."/>
            <person name="Ro D.K."/>
            <person name="Shang Y."/>
            <person name="Huang S."/>
            <person name="Yan J."/>
        </authorList>
    </citation>
    <scope>NUCLEOTIDE SEQUENCE [LARGE SCALE GENOMIC DNA]</scope>
    <source>
        <strain evidence="10">Ta-2019</strain>
    </source>
</reference>
<name>A0AA38GQV6_TAXCH</name>
<feature type="transmembrane region" description="Helical" evidence="7">
    <location>
        <begin position="261"/>
        <end position="286"/>
    </location>
</feature>
<dbReference type="AlphaFoldDB" id="A0AA38GQV6"/>
<dbReference type="PROSITE" id="PS50893">
    <property type="entry name" value="ABC_TRANSPORTER_2"/>
    <property type="match status" value="1"/>
</dbReference>
<feature type="non-terminal residue" evidence="10">
    <location>
        <position position="834"/>
    </location>
</feature>
<dbReference type="GO" id="GO:0016020">
    <property type="term" value="C:membrane"/>
    <property type="evidence" value="ECO:0007669"/>
    <property type="project" value="UniProtKB-SubCell"/>
</dbReference>
<evidence type="ECO:0000313" key="11">
    <source>
        <dbReference type="Proteomes" id="UP000824469"/>
    </source>
</evidence>
<dbReference type="OMA" id="YRIRING"/>
<evidence type="ECO:0000256" key="5">
    <source>
        <dbReference type="ARBA" id="ARBA00023136"/>
    </source>
</evidence>
<comment type="caution">
    <text evidence="10">The sequence shown here is derived from an EMBL/GenBank/DDBJ whole genome shotgun (WGS) entry which is preliminary data.</text>
</comment>
<feature type="transmembrane region" description="Helical" evidence="7">
    <location>
        <begin position="327"/>
        <end position="348"/>
    </location>
</feature>
<evidence type="ECO:0000256" key="1">
    <source>
        <dbReference type="ARBA" id="ARBA00004141"/>
    </source>
</evidence>
<evidence type="ECO:0000256" key="7">
    <source>
        <dbReference type="SAM" id="Phobius"/>
    </source>
</evidence>
<dbReference type="GO" id="GO:0005524">
    <property type="term" value="F:ATP binding"/>
    <property type="evidence" value="ECO:0007669"/>
    <property type="project" value="InterPro"/>
</dbReference>
<dbReference type="InterPro" id="IPR026082">
    <property type="entry name" value="ABCA"/>
</dbReference>
<comment type="subcellular location">
    <subcellularLocation>
        <location evidence="1">Membrane</location>
        <topology evidence="1">Multi-pass membrane protein</topology>
    </subcellularLocation>
</comment>
<dbReference type="Pfam" id="PF12698">
    <property type="entry name" value="ABC2_membrane_3"/>
    <property type="match status" value="1"/>
</dbReference>
<evidence type="ECO:0000259" key="9">
    <source>
        <dbReference type="PROSITE" id="PS50893"/>
    </source>
</evidence>
<evidence type="ECO:0000256" key="3">
    <source>
        <dbReference type="ARBA" id="ARBA00022692"/>
    </source>
</evidence>
<feature type="coiled-coil region" evidence="6">
    <location>
        <begin position="655"/>
        <end position="682"/>
    </location>
</feature>
<comment type="similarity">
    <text evidence="2">Belongs to the ABC transporter superfamily. ABCA family. CPR flippase (TC 3.A.1.211) subfamily.</text>
</comment>
<proteinExistence type="inferred from homology"/>
<evidence type="ECO:0000256" key="6">
    <source>
        <dbReference type="SAM" id="Coils"/>
    </source>
</evidence>
<feature type="chain" id="PRO_5041408871" description="ABC transporter domain-containing protein" evidence="8">
    <location>
        <begin position="16"/>
        <end position="834"/>
    </location>
</feature>
<feature type="transmembrane region" description="Helical" evidence="7">
    <location>
        <begin position="219"/>
        <end position="241"/>
    </location>
</feature>
<keyword evidence="5 7" id="KW-0472">Membrane</keyword>